<organism evidence="1 2">
    <name type="scientific">Lepraria finkii</name>
    <dbReference type="NCBI Taxonomy" id="1340010"/>
    <lineage>
        <taxon>Eukaryota</taxon>
        <taxon>Fungi</taxon>
        <taxon>Dikarya</taxon>
        <taxon>Ascomycota</taxon>
        <taxon>Pezizomycotina</taxon>
        <taxon>Lecanoromycetes</taxon>
        <taxon>OSLEUM clade</taxon>
        <taxon>Lecanoromycetidae</taxon>
        <taxon>Lecanorales</taxon>
        <taxon>Lecanorineae</taxon>
        <taxon>Stereocaulaceae</taxon>
        <taxon>Lepraria</taxon>
    </lineage>
</organism>
<dbReference type="PANTHER" id="PTHR43591">
    <property type="entry name" value="METHYLTRANSFERASE"/>
    <property type="match status" value="1"/>
</dbReference>
<reference evidence="1 2" key="1">
    <citation type="submission" date="2024-09" db="EMBL/GenBank/DDBJ databases">
        <title>Rethinking Asexuality: The Enigmatic Case of Functional Sexual Genes in Lepraria (Stereocaulaceae).</title>
        <authorList>
            <person name="Doellman M."/>
            <person name="Sun Y."/>
            <person name="Barcenas-Pena A."/>
            <person name="Lumbsch H.T."/>
            <person name="Grewe F."/>
        </authorList>
    </citation>
    <scope>NUCLEOTIDE SEQUENCE [LARGE SCALE GENOMIC DNA]</scope>
    <source>
        <strain evidence="1 2">Grewe 0041</strain>
    </source>
</reference>
<proteinExistence type="predicted"/>
<gene>
    <name evidence="1" type="ORF">ABVK25_012184</name>
</gene>
<name>A0ABR4AHV2_9LECA</name>
<dbReference type="Proteomes" id="UP001590951">
    <property type="component" value="Unassembled WGS sequence"/>
</dbReference>
<dbReference type="Pfam" id="PF13489">
    <property type="entry name" value="Methyltransf_23"/>
    <property type="match status" value="1"/>
</dbReference>
<dbReference type="PANTHER" id="PTHR43591:SF50">
    <property type="entry name" value="METHYLTRANSFERASE DOMAIN-CONTAINING PROTEIN-RELATED"/>
    <property type="match status" value="1"/>
</dbReference>
<comment type="caution">
    <text evidence="1">The sequence shown here is derived from an EMBL/GenBank/DDBJ whole genome shotgun (WGS) entry which is preliminary data.</text>
</comment>
<dbReference type="CDD" id="cd02440">
    <property type="entry name" value="AdoMet_MTases"/>
    <property type="match status" value="1"/>
</dbReference>
<dbReference type="EMBL" id="JBHFEH010000156">
    <property type="protein sequence ID" value="KAL2045344.1"/>
    <property type="molecule type" value="Genomic_DNA"/>
</dbReference>
<keyword evidence="2" id="KW-1185">Reference proteome</keyword>
<evidence type="ECO:0008006" key="3">
    <source>
        <dbReference type="Google" id="ProtNLM"/>
    </source>
</evidence>
<sequence>MATEEAYMLNRNHEESRRLDAQHHFSRELAHGHLIQPSIPQSGLRSIADIGTGTGIWLREAAQELATPNEQIEFIGFDISVQQFPKDSIPGVDFVMHDVVEPFPQEYHEKFDLVHVRLLSYALKEKDLDKAVENIIQILRPGGYLQWQEFDAIDSWAVPDTPNARSTVTYIVCERVTRGLTPAIATPLIRAIQLFQTPVSTGDVNPISWTGDLIRIMHLETIPTLNHPSRAVEAGKKQGIMGAAVQLLQAGISRRQSLVAQAQVSGLEAQKLGEEVEEMIGLIEAWTQGGDPACNDWDCAMTSITARKALMINQHETWMTAKY</sequence>
<protein>
    <recommendedName>
        <fullName evidence="3">Methyltransferase domain-containing protein</fullName>
    </recommendedName>
</protein>
<accession>A0ABR4AHV2</accession>
<evidence type="ECO:0000313" key="2">
    <source>
        <dbReference type="Proteomes" id="UP001590951"/>
    </source>
</evidence>
<dbReference type="InterPro" id="IPR029063">
    <property type="entry name" value="SAM-dependent_MTases_sf"/>
</dbReference>
<evidence type="ECO:0000313" key="1">
    <source>
        <dbReference type="EMBL" id="KAL2045344.1"/>
    </source>
</evidence>
<dbReference type="SUPFAM" id="SSF53335">
    <property type="entry name" value="S-adenosyl-L-methionine-dependent methyltransferases"/>
    <property type="match status" value="1"/>
</dbReference>
<dbReference type="Gene3D" id="3.40.50.150">
    <property type="entry name" value="Vaccinia Virus protein VP39"/>
    <property type="match status" value="1"/>
</dbReference>